<dbReference type="STRING" id="504832.OCA5_c32480"/>
<dbReference type="HOGENOM" id="CLU_110713_0_0_5"/>
<dbReference type="Proteomes" id="UP000007730">
    <property type="component" value="Chromosome"/>
</dbReference>
<dbReference type="eggNOG" id="ENOG5032YD6">
    <property type="taxonomic scope" value="Bacteria"/>
</dbReference>
<keyword evidence="4" id="KW-1185">Reference proteome</keyword>
<dbReference type="KEGG" id="ocg:OCA5_c32480"/>
<evidence type="ECO:0000256" key="1">
    <source>
        <dbReference type="SAM" id="Coils"/>
    </source>
</evidence>
<dbReference type="AlphaFoldDB" id="B6JDD2"/>
<dbReference type="PATRIC" id="fig|504832.7.peg.3414"/>
<sequence>MAVIERPFRWGIGLAAAAVVMIAATAPVRAESAPSDENGRYTLSASGNGYLRLDTRTGAITICTSKAGWVCRVVPDERVALDEEIGRLQAEIDALRAQLANSDAAVKGKIDEALPKGDSLKRDDAEAPAPQDKSAPPLEQRTPAHANVAAAFDWAWQHLVSLAARLHDKLSERI</sequence>
<dbReference type="KEGG" id="oca:OCAR_4702"/>
<reference evidence="3 4" key="1">
    <citation type="journal article" date="2011" name="J. Bacteriol.">
        <title>Complete genome sequences of the chemolithoautotrophic Oligotropha carboxidovorans strains OM4 and OM5.</title>
        <authorList>
            <person name="Volland S."/>
            <person name="Rachinger M."/>
            <person name="Strittmatter A."/>
            <person name="Daniel R."/>
            <person name="Gottschalk G."/>
            <person name="Meyer O."/>
        </authorList>
    </citation>
    <scope>NUCLEOTIDE SEQUENCE [LARGE SCALE GENOMIC DNA]</scope>
    <source>
        <strain evidence="4">ATCC 49405 / DSM 1227 / KCTC 32145 / OM5</strain>
    </source>
</reference>
<accession>B6JDD2</accession>
<dbReference type="EMBL" id="CP002826">
    <property type="protein sequence ID" value="AEI07924.1"/>
    <property type="molecule type" value="Genomic_DNA"/>
</dbReference>
<dbReference type="OrthoDB" id="7870871at2"/>
<name>B6JDD2_AFIC5</name>
<organism evidence="3 4">
    <name type="scientific">Afipia carboxidovorans (strain ATCC 49405 / DSM 1227 / KCTC 32145 / OM5)</name>
    <name type="common">Oligotropha carboxidovorans</name>
    <dbReference type="NCBI Taxonomy" id="504832"/>
    <lineage>
        <taxon>Bacteria</taxon>
        <taxon>Pseudomonadati</taxon>
        <taxon>Pseudomonadota</taxon>
        <taxon>Alphaproteobacteria</taxon>
        <taxon>Hyphomicrobiales</taxon>
        <taxon>Nitrobacteraceae</taxon>
        <taxon>Afipia</taxon>
    </lineage>
</organism>
<feature type="region of interest" description="Disordered" evidence="2">
    <location>
        <begin position="111"/>
        <end position="141"/>
    </location>
</feature>
<feature type="coiled-coil region" evidence="1">
    <location>
        <begin position="78"/>
        <end position="105"/>
    </location>
</feature>
<protein>
    <submittedName>
        <fullName evidence="3">Uncharacterized protein</fullName>
    </submittedName>
</protein>
<proteinExistence type="predicted"/>
<evidence type="ECO:0000313" key="3">
    <source>
        <dbReference type="EMBL" id="AEI07924.1"/>
    </source>
</evidence>
<gene>
    <name evidence="3" type="ordered locus">OCA5_c32480</name>
</gene>
<evidence type="ECO:0000313" key="4">
    <source>
        <dbReference type="Proteomes" id="UP000007730"/>
    </source>
</evidence>
<evidence type="ECO:0000256" key="2">
    <source>
        <dbReference type="SAM" id="MobiDB-lite"/>
    </source>
</evidence>
<feature type="compositionally biased region" description="Basic and acidic residues" evidence="2">
    <location>
        <begin position="111"/>
        <end position="125"/>
    </location>
</feature>
<keyword evidence="1" id="KW-0175">Coiled coil</keyword>